<protein>
    <recommendedName>
        <fullName evidence="6">Proteophosphoglycan ppg4</fullName>
    </recommendedName>
</protein>
<keyword evidence="3" id="KW-0732">Signal</keyword>
<feature type="transmembrane region" description="Helical" evidence="2">
    <location>
        <begin position="85"/>
        <end position="103"/>
    </location>
</feature>
<feature type="compositionally biased region" description="Basic and acidic residues" evidence="1">
    <location>
        <begin position="727"/>
        <end position="744"/>
    </location>
</feature>
<feature type="signal peptide" evidence="3">
    <location>
        <begin position="1"/>
        <end position="24"/>
    </location>
</feature>
<feature type="region of interest" description="Disordered" evidence="1">
    <location>
        <begin position="349"/>
        <end position="409"/>
    </location>
</feature>
<feature type="compositionally biased region" description="Basic residues" evidence="1">
    <location>
        <begin position="157"/>
        <end position="166"/>
    </location>
</feature>
<feature type="compositionally biased region" description="Basic and acidic residues" evidence="1">
    <location>
        <begin position="372"/>
        <end position="389"/>
    </location>
</feature>
<evidence type="ECO:0000256" key="3">
    <source>
        <dbReference type="SAM" id="SignalP"/>
    </source>
</evidence>
<gene>
    <name evidence="4" type="ORF">BD310DRAFT_587304</name>
</gene>
<feature type="compositionally biased region" description="Polar residues" evidence="1">
    <location>
        <begin position="360"/>
        <end position="371"/>
    </location>
</feature>
<reference evidence="4 5" key="1">
    <citation type="submission" date="2019-01" db="EMBL/GenBank/DDBJ databases">
        <title>Draft genome sequences of three monokaryotic isolates of the white-rot basidiomycete fungus Dichomitus squalens.</title>
        <authorList>
            <consortium name="DOE Joint Genome Institute"/>
            <person name="Lopez S.C."/>
            <person name="Andreopoulos B."/>
            <person name="Pangilinan J."/>
            <person name="Lipzen A."/>
            <person name="Riley R."/>
            <person name="Ahrendt S."/>
            <person name="Ng V."/>
            <person name="Barry K."/>
            <person name="Daum C."/>
            <person name="Grigoriev I.V."/>
            <person name="Hilden K.S."/>
            <person name="Makela M.R."/>
            <person name="de Vries R.P."/>
        </authorList>
    </citation>
    <scope>NUCLEOTIDE SEQUENCE [LARGE SCALE GENOMIC DNA]</scope>
    <source>
        <strain evidence="4 5">CBS 464.89</strain>
    </source>
</reference>
<evidence type="ECO:0000313" key="4">
    <source>
        <dbReference type="EMBL" id="TBU63591.1"/>
    </source>
</evidence>
<organism evidence="4 5">
    <name type="scientific">Dichomitus squalens</name>
    <dbReference type="NCBI Taxonomy" id="114155"/>
    <lineage>
        <taxon>Eukaryota</taxon>
        <taxon>Fungi</taxon>
        <taxon>Dikarya</taxon>
        <taxon>Basidiomycota</taxon>
        <taxon>Agaricomycotina</taxon>
        <taxon>Agaricomycetes</taxon>
        <taxon>Polyporales</taxon>
        <taxon>Polyporaceae</taxon>
        <taxon>Dichomitus</taxon>
    </lineage>
</organism>
<feature type="region of interest" description="Disordered" evidence="1">
    <location>
        <begin position="688"/>
        <end position="707"/>
    </location>
</feature>
<evidence type="ECO:0000256" key="1">
    <source>
        <dbReference type="SAM" id="MobiDB-lite"/>
    </source>
</evidence>
<evidence type="ECO:0000313" key="5">
    <source>
        <dbReference type="Proteomes" id="UP000292082"/>
    </source>
</evidence>
<feature type="region of interest" description="Disordered" evidence="1">
    <location>
        <begin position="210"/>
        <end position="232"/>
    </location>
</feature>
<keyword evidence="2" id="KW-1133">Transmembrane helix</keyword>
<dbReference type="EMBL" id="ML145089">
    <property type="protein sequence ID" value="TBU63591.1"/>
    <property type="molecule type" value="Genomic_DNA"/>
</dbReference>
<accession>A0A4Q9Q968</accession>
<feature type="compositionally biased region" description="Polar residues" evidence="1">
    <location>
        <begin position="399"/>
        <end position="409"/>
    </location>
</feature>
<dbReference type="PROSITE" id="PS51257">
    <property type="entry name" value="PROKAR_LIPOPROTEIN"/>
    <property type="match status" value="1"/>
</dbReference>
<feature type="region of interest" description="Disordered" evidence="1">
    <location>
        <begin position="487"/>
        <end position="660"/>
    </location>
</feature>
<feature type="region of interest" description="Disordered" evidence="1">
    <location>
        <begin position="141"/>
        <end position="177"/>
    </location>
</feature>
<feature type="compositionally biased region" description="Gly residues" evidence="1">
    <location>
        <begin position="143"/>
        <end position="153"/>
    </location>
</feature>
<feature type="region of interest" description="Disordered" evidence="1">
    <location>
        <begin position="720"/>
        <end position="744"/>
    </location>
</feature>
<dbReference type="AlphaFoldDB" id="A0A4Q9Q968"/>
<proteinExistence type="predicted"/>
<sequence>MYRLNSLLVLVTSSCTGSVPFVLAAPQPVLQRRQSGEGSSSPSRSIQKQIWVRRSPSSCHAHVPFFNMLAGDTRSLSYTRWPSQIPLVVVASLFVMGTIFACWGRRYRRGALQGLSGVAQAAGVMTSTAVPATREVTADQLAGGNGTTAGANGGTNRARRPRRTRRTPSQISTHSLPAYMKEPGDEEIVIVRSSQDLHDDIPITVEMPPLDEQADETPRGSFDLTAPSSMYSPIPPTANDQPLLRNGEHESQQNLTVDGRIIGTRASFDSGVSSADDSSHHYLDAAPAYETVVLDDPLPHSTAPTNQANRVPSPAHERTATDQQAGHGTARRRSVFAAIFNPRNSRLASAVPASSWPMPQASSPEPRSSTGHTREGSHPSVSSEREARRSRVMNHRPSHSGSGSMFSLLSRTRSNGNLADALTSPSMISLHSISSPLTHTLVKTEFTYPKNGPTPDQLRLISSRESFARFGRPYGADAIAYASTSRVDLEPPPGFEEIAGSGSGGGNGADSSSAAVLEEGRTSPSSGSGSGSHEDDADASRANTDSSPAEAQAQAPEASSERHVLSEIAETESPVAADKPDNAIERSPIPPPPSPADVAAASRAASSSPEPIPVVSSHTASLSSRPASPPSSSSKPGLTILPDLASTSKAPPSAFKGVLATTPTDNSFLARAASRASSYMSYATAEESLHSATPNESQFDLPGRDDDAYESAVQTPVVLTAPSTPRIEPRHIHEATDTTITPER</sequence>
<feature type="compositionally biased region" description="Low complexity" evidence="1">
    <location>
        <begin position="596"/>
        <end position="636"/>
    </location>
</feature>
<keyword evidence="2" id="KW-0472">Membrane</keyword>
<name>A0A4Q9Q968_9APHY</name>
<evidence type="ECO:0008006" key="6">
    <source>
        <dbReference type="Google" id="ProtNLM"/>
    </source>
</evidence>
<keyword evidence="5" id="KW-1185">Reference proteome</keyword>
<feature type="compositionally biased region" description="Low complexity" evidence="1">
    <location>
        <begin position="546"/>
        <end position="558"/>
    </location>
</feature>
<keyword evidence="2" id="KW-0812">Transmembrane</keyword>
<dbReference type="Proteomes" id="UP000292082">
    <property type="component" value="Unassembled WGS sequence"/>
</dbReference>
<evidence type="ECO:0000256" key="2">
    <source>
        <dbReference type="SAM" id="Phobius"/>
    </source>
</evidence>
<feature type="region of interest" description="Disordered" evidence="1">
    <location>
        <begin position="295"/>
        <end position="331"/>
    </location>
</feature>
<dbReference type="STRING" id="114155.A0A4Q9Q968"/>
<feature type="chain" id="PRO_5020414272" description="Proteophosphoglycan ppg4" evidence="3">
    <location>
        <begin position="25"/>
        <end position="744"/>
    </location>
</feature>